<evidence type="ECO:0000313" key="5">
    <source>
        <dbReference type="EMBL" id="KHS51358.1"/>
    </source>
</evidence>
<dbReference type="Pfam" id="PF00392">
    <property type="entry name" value="GntR"/>
    <property type="match status" value="1"/>
</dbReference>
<evidence type="ECO:0000256" key="2">
    <source>
        <dbReference type="ARBA" id="ARBA00023125"/>
    </source>
</evidence>
<accession>A0A0B9A7F2</accession>
<dbReference type="CDD" id="cd07377">
    <property type="entry name" value="WHTH_GntR"/>
    <property type="match status" value="1"/>
</dbReference>
<dbReference type="PANTHER" id="PTHR43537:SF5">
    <property type="entry name" value="UXU OPERON TRANSCRIPTIONAL REGULATOR"/>
    <property type="match status" value="1"/>
</dbReference>
<dbReference type="STRING" id="1703.BLSMQ_3470"/>
<reference evidence="5 6" key="1">
    <citation type="submission" date="2014-11" db="EMBL/GenBank/DDBJ databases">
        <title>Draft Genome Sequence of Brevibacterium linens AE038-8.</title>
        <authorList>
            <person name="Maizel D."/>
            <person name="Utturkar S.M."/>
            <person name="Brown S.D."/>
            <person name="Ferrero M."/>
            <person name="Rosen B.P."/>
        </authorList>
    </citation>
    <scope>NUCLEOTIDE SEQUENCE [LARGE SCALE GENOMIC DNA]</scope>
    <source>
        <strain evidence="5 6">AE038-8</strain>
    </source>
</reference>
<keyword evidence="1" id="KW-0805">Transcription regulation</keyword>
<dbReference type="Gene3D" id="1.10.10.10">
    <property type="entry name" value="Winged helix-like DNA-binding domain superfamily/Winged helix DNA-binding domain"/>
    <property type="match status" value="1"/>
</dbReference>
<keyword evidence="2" id="KW-0238">DNA-binding</keyword>
<comment type="caution">
    <text evidence="5">The sequence shown here is derived from an EMBL/GenBank/DDBJ whole genome shotgun (WGS) entry which is preliminary data.</text>
</comment>
<dbReference type="SUPFAM" id="SSF48008">
    <property type="entry name" value="GntR ligand-binding domain-like"/>
    <property type="match status" value="1"/>
</dbReference>
<dbReference type="EMBL" id="JTJZ01000022">
    <property type="protein sequence ID" value="KHS51358.1"/>
    <property type="molecule type" value="Genomic_DNA"/>
</dbReference>
<evidence type="ECO:0000256" key="3">
    <source>
        <dbReference type="ARBA" id="ARBA00023163"/>
    </source>
</evidence>
<name>A0A0B9A7F2_BRELN</name>
<dbReference type="OrthoDB" id="9816161at2"/>
<dbReference type="PROSITE" id="PS50949">
    <property type="entry name" value="HTH_GNTR"/>
    <property type="match status" value="1"/>
</dbReference>
<dbReference type="RefSeq" id="WP_039212192.1">
    <property type="nucleotide sequence ID" value="NZ_JBCLTJ010000014.1"/>
</dbReference>
<dbReference type="GO" id="GO:0003677">
    <property type="term" value="F:DNA binding"/>
    <property type="evidence" value="ECO:0007669"/>
    <property type="project" value="UniProtKB-KW"/>
</dbReference>
<dbReference type="PATRIC" id="fig|1703.6.peg.3394"/>
<evidence type="ECO:0000259" key="4">
    <source>
        <dbReference type="PROSITE" id="PS50949"/>
    </source>
</evidence>
<dbReference type="InterPro" id="IPR036390">
    <property type="entry name" value="WH_DNA-bd_sf"/>
</dbReference>
<sequence length="217" mass="24412">MTHDPARSGAIAAELRSRIIAGQLQPGARIRQEEIAAEFGVSRIPIREALRALANAGLVTLVPSTGAWVTELSLEECREVYLMRERLEPLLLSLAMPTHTPESLTEFVHLAEAVERASAPGEFLERDREFHRAIMAGAGEGRLSQTVDHLWNLSHYYRRRLLTPHVSDRKNDIFAEHRMILRALEMGDVESAEAVMASHIRHTRMLVESAPHLFERG</sequence>
<dbReference type="PRINTS" id="PR00035">
    <property type="entry name" value="HTHGNTR"/>
</dbReference>
<dbReference type="InterPro" id="IPR000524">
    <property type="entry name" value="Tscrpt_reg_HTH_GntR"/>
</dbReference>
<gene>
    <name evidence="5" type="ORF">AE0388_3430</name>
</gene>
<dbReference type="SUPFAM" id="SSF46785">
    <property type="entry name" value="Winged helix' DNA-binding domain"/>
    <property type="match status" value="1"/>
</dbReference>
<dbReference type="InterPro" id="IPR011711">
    <property type="entry name" value="GntR_C"/>
</dbReference>
<dbReference type="AlphaFoldDB" id="A0A0B9A7F2"/>
<evidence type="ECO:0000256" key="1">
    <source>
        <dbReference type="ARBA" id="ARBA00023015"/>
    </source>
</evidence>
<organism evidence="5 6">
    <name type="scientific">Brevibacterium linens</name>
    <dbReference type="NCBI Taxonomy" id="1703"/>
    <lineage>
        <taxon>Bacteria</taxon>
        <taxon>Bacillati</taxon>
        <taxon>Actinomycetota</taxon>
        <taxon>Actinomycetes</taxon>
        <taxon>Micrococcales</taxon>
        <taxon>Brevibacteriaceae</taxon>
        <taxon>Brevibacterium</taxon>
    </lineage>
</organism>
<dbReference type="Gene3D" id="1.20.120.530">
    <property type="entry name" value="GntR ligand-binding domain-like"/>
    <property type="match status" value="1"/>
</dbReference>
<dbReference type="GO" id="GO:0003700">
    <property type="term" value="F:DNA-binding transcription factor activity"/>
    <property type="evidence" value="ECO:0007669"/>
    <property type="project" value="InterPro"/>
</dbReference>
<evidence type="ECO:0000313" key="6">
    <source>
        <dbReference type="Proteomes" id="UP000031488"/>
    </source>
</evidence>
<dbReference type="InterPro" id="IPR008920">
    <property type="entry name" value="TF_FadR/GntR_C"/>
</dbReference>
<protein>
    <submittedName>
        <fullName evidence="5">Transcriptional regulator, GntR family with FCD sensor domain containing protein</fullName>
    </submittedName>
</protein>
<dbReference type="Proteomes" id="UP000031488">
    <property type="component" value="Unassembled WGS sequence"/>
</dbReference>
<dbReference type="SMART" id="SM00895">
    <property type="entry name" value="FCD"/>
    <property type="match status" value="1"/>
</dbReference>
<feature type="domain" description="HTH gntR-type" evidence="4">
    <location>
        <begin position="5"/>
        <end position="72"/>
    </location>
</feature>
<keyword evidence="3" id="KW-0804">Transcription</keyword>
<dbReference type="PANTHER" id="PTHR43537">
    <property type="entry name" value="TRANSCRIPTIONAL REGULATOR, GNTR FAMILY"/>
    <property type="match status" value="1"/>
</dbReference>
<dbReference type="InterPro" id="IPR036388">
    <property type="entry name" value="WH-like_DNA-bd_sf"/>
</dbReference>
<dbReference type="Pfam" id="PF07729">
    <property type="entry name" value="FCD"/>
    <property type="match status" value="1"/>
</dbReference>
<dbReference type="SMART" id="SM00345">
    <property type="entry name" value="HTH_GNTR"/>
    <property type="match status" value="1"/>
</dbReference>
<proteinExistence type="predicted"/>
<keyword evidence="6" id="KW-1185">Reference proteome</keyword>